<protein>
    <submittedName>
        <fullName evidence="2">Variable surface protein Vir8-like</fullName>
    </submittedName>
</protein>
<dbReference type="InParanoid" id="A5KE82"/>
<evidence type="ECO:0000313" key="3">
    <source>
        <dbReference type="Proteomes" id="UP000008333"/>
    </source>
</evidence>
<dbReference type="AlphaFoldDB" id="A5KE82"/>
<reference evidence="2 3" key="1">
    <citation type="journal article" date="2008" name="Nature">
        <title>Comparative genomics of the neglected human malaria parasite Plasmodium vivax.</title>
        <authorList>
            <person name="Carlton J.M."/>
            <person name="Adams J.H."/>
            <person name="Silva J.C."/>
            <person name="Bidwell S.L."/>
            <person name="Lorenzi H."/>
            <person name="Caler E."/>
            <person name="Crabtree J."/>
            <person name="Angiuoli S.V."/>
            <person name="Merino E.F."/>
            <person name="Amedeo P."/>
            <person name="Cheng Q."/>
            <person name="Coulson R.M."/>
            <person name="Crabb B.S."/>
            <person name="Del Portillo H.A."/>
            <person name="Essien K."/>
            <person name="Feldblyum T.V."/>
            <person name="Fernandez-Becerra C."/>
            <person name="Gilson P.R."/>
            <person name="Gueye A.H."/>
            <person name="Guo X."/>
            <person name="Kang'a S."/>
            <person name="Kooij T.W."/>
            <person name="Korsinczky M."/>
            <person name="Meyer E.V."/>
            <person name="Nene V."/>
            <person name="Paulsen I."/>
            <person name="White O."/>
            <person name="Ralph S.A."/>
            <person name="Ren Q."/>
            <person name="Sargeant T.J."/>
            <person name="Salzberg S.L."/>
            <person name="Stoeckert C.J."/>
            <person name="Sullivan S.A."/>
            <person name="Yamamoto M.M."/>
            <person name="Hoffman S.L."/>
            <person name="Wortman J.R."/>
            <person name="Gardner M.J."/>
            <person name="Galinski M.R."/>
            <person name="Barnwell J.W."/>
            <person name="Fraser-Liggett C.M."/>
        </authorList>
    </citation>
    <scope>NUCLEOTIDE SEQUENCE [LARGE SCALE GENOMIC DNA]</scope>
    <source>
        <strain evidence="2 3">Salvador I</strain>
    </source>
</reference>
<dbReference type="EMBL" id="AAKM01002770">
    <property type="protein sequence ID" value="EDL42298.1"/>
    <property type="molecule type" value="Genomic_DNA"/>
</dbReference>
<comment type="caution">
    <text evidence="2">The sequence shown here is derived from an EMBL/GenBank/DDBJ whole genome shotgun (WGS) entry which is preliminary data.</text>
</comment>
<feature type="region of interest" description="Disordered" evidence="1">
    <location>
        <begin position="230"/>
        <end position="249"/>
    </location>
</feature>
<keyword evidence="3" id="KW-1185">Reference proteome</keyword>
<feature type="compositionally biased region" description="Polar residues" evidence="1">
    <location>
        <begin position="230"/>
        <end position="242"/>
    </location>
</feature>
<dbReference type="OMA" id="RYHIICT"/>
<evidence type="ECO:0000256" key="1">
    <source>
        <dbReference type="SAM" id="MobiDB-lite"/>
    </source>
</evidence>
<dbReference type="KEGG" id="pvx:PVX_086890"/>
<dbReference type="Pfam" id="PF05795">
    <property type="entry name" value="Plasmodium_Vir"/>
    <property type="match status" value="1"/>
</dbReference>
<sequence>MDRELSEDDVNKYKAYYHDINKDLRDFNVNRPVFYGKFLRNLMELKNSGNEGAIRNKCRKLNNWLYVIRKKRGYTFDEMRSVLNLTKYFDKDIYKTYKCGFEWLLHEKEFENIIKLYNFNEHIHNIKEKISNITEEKYAAFCQYVHGCIATYNKFNKSYCNNKDNKENSTLCKELELFEQNYDEHVVKLGAIIGRFPRLKETEKSHKIKCTPPNQRANRGTKYARFNAVGDTSQSASDQNNIGRLGSGNSGAKTKVRVLEKMNRNVSLHFM</sequence>
<dbReference type="Proteomes" id="UP000008333">
    <property type="component" value="Unassembled WGS sequence"/>
</dbReference>
<dbReference type="InterPro" id="IPR008780">
    <property type="entry name" value="Plasmodium_Vir"/>
</dbReference>
<name>A5KE82_PLAVS</name>
<dbReference type="GeneID" id="5471269"/>
<organism evidence="2 3">
    <name type="scientific">Plasmodium vivax (strain Salvador I)</name>
    <dbReference type="NCBI Taxonomy" id="126793"/>
    <lineage>
        <taxon>Eukaryota</taxon>
        <taxon>Sar</taxon>
        <taxon>Alveolata</taxon>
        <taxon>Apicomplexa</taxon>
        <taxon>Aconoidasida</taxon>
        <taxon>Haemosporida</taxon>
        <taxon>Plasmodiidae</taxon>
        <taxon>Plasmodium</taxon>
        <taxon>Plasmodium (Plasmodium)</taxon>
    </lineage>
</organism>
<proteinExistence type="predicted"/>
<accession>A5KE82</accession>
<gene>
    <name evidence="2" type="ORF">PVX_086890</name>
</gene>
<evidence type="ECO:0000313" key="2">
    <source>
        <dbReference type="EMBL" id="EDL42298.1"/>
    </source>
</evidence>
<dbReference type="RefSeq" id="XP_001608322.1">
    <property type="nucleotide sequence ID" value="XM_001608272.1"/>
</dbReference>